<feature type="region of interest" description="Disordered" evidence="10">
    <location>
        <begin position="305"/>
        <end position="391"/>
    </location>
</feature>
<keyword evidence="12" id="KW-1185">Reference proteome</keyword>
<dbReference type="EMBL" id="KQ965802">
    <property type="protein sequence ID" value="KXS11428.1"/>
    <property type="molecule type" value="Genomic_DNA"/>
</dbReference>
<dbReference type="GO" id="GO:0005930">
    <property type="term" value="C:axoneme"/>
    <property type="evidence" value="ECO:0007669"/>
    <property type="project" value="UniProtKB-SubCell"/>
</dbReference>
<dbReference type="OrthoDB" id="2335338at2759"/>
<feature type="compositionally biased region" description="Basic and acidic residues" evidence="10">
    <location>
        <begin position="148"/>
        <end position="160"/>
    </location>
</feature>
<feature type="region of interest" description="Disordered" evidence="10">
    <location>
        <begin position="143"/>
        <end position="170"/>
    </location>
</feature>
<keyword evidence="5" id="KW-0206">Cytoskeleton</keyword>
<evidence type="ECO:0000256" key="1">
    <source>
        <dbReference type="ARBA" id="ARBA00004430"/>
    </source>
</evidence>
<evidence type="ECO:0000313" key="11">
    <source>
        <dbReference type="EMBL" id="KXS11428.1"/>
    </source>
</evidence>
<feature type="compositionally biased region" description="Basic and acidic residues" evidence="10">
    <location>
        <begin position="305"/>
        <end position="340"/>
    </location>
</feature>
<evidence type="ECO:0000256" key="6">
    <source>
        <dbReference type="ARBA" id="ARBA00023273"/>
    </source>
</evidence>
<dbReference type="SMART" id="SM00028">
    <property type="entry name" value="TPR"/>
    <property type="match status" value="6"/>
</dbReference>
<dbReference type="PANTHER" id="PTHR23040">
    <property type="match status" value="1"/>
</dbReference>
<dbReference type="Proteomes" id="UP000070544">
    <property type="component" value="Unassembled WGS sequence"/>
</dbReference>
<dbReference type="Gene3D" id="1.25.40.10">
    <property type="entry name" value="Tetratricopeptide repeat domain"/>
    <property type="match status" value="2"/>
</dbReference>
<keyword evidence="2" id="KW-0963">Cytoplasm</keyword>
<dbReference type="STRING" id="1344416.A0A139A4B1"/>
<evidence type="ECO:0000256" key="10">
    <source>
        <dbReference type="SAM" id="MobiDB-lite"/>
    </source>
</evidence>
<feature type="compositionally biased region" description="Low complexity" evidence="10">
    <location>
        <begin position="216"/>
        <end position="233"/>
    </location>
</feature>
<feature type="compositionally biased region" description="Polar residues" evidence="10">
    <location>
        <begin position="382"/>
        <end position="391"/>
    </location>
</feature>
<name>A0A139A4B1_GONPJ</name>
<dbReference type="SUPFAM" id="SSF48452">
    <property type="entry name" value="TPR-like"/>
    <property type="match status" value="1"/>
</dbReference>
<dbReference type="PANTHER" id="PTHR23040:SF1">
    <property type="entry name" value="OUTER DYNEIN ARM-DOCKING COMPLEX SUBUNIT 4"/>
    <property type="match status" value="1"/>
</dbReference>
<dbReference type="Pfam" id="PF13432">
    <property type="entry name" value="TPR_16"/>
    <property type="match status" value="1"/>
</dbReference>
<dbReference type="PROSITE" id="PS50005">
    <property type="entry name" value="TPR"/>
    <property type="match status" value="2"/>
</dbReference>
<evidence type="ECO:0000256" key="5">
    <source>
        <dbReference type="ARBA" id="ARBA00023212"/>
    </source>
</evidence>
<evidence type="ECO:0000313" key="12">
    <source>
        <dbReference type="Proteomes" id="UP000070544"/>
    </source>
</evidence>
<dbReference type="InterPro" id="IPR019734">
    <property type="entry name" value="TPR_rpt"/>
</dbReference>
<feature type="region of interest" description="Disordered" evidence="10">
    <location>
        <begin position="1"/>
        <end position="21"/>
    </location>
</feature>
<evidence type="ECO:0000256" key="7">
    <source>
        <dbReference type="ARBA" id="ARBA00034139"/>
    </source>
</evidence>
<feature type="repeat" description="TPR" evidence="9">
    <location>
        <begin position="25"/>
        <end position="58"/>
    </location>
</feature>
<dbReference type="InterPro" id="IPR011990">
    <property type="entry name" value="TPR-like_helical_dom_sf"/>
</dbReference>
<organism evidence="11 12">
    <name type="scientific">Gonapodya prolifera (strain JEL478)</name>
    <name type="common">Monoblepharis prolifera</name>
    <dbReference type="NCBI Taxonomy" id="1344416"/>
    <lineage>
        <taxon>Eukaryota</taxon>
        <taxon>Fungi</taxon>
        <taxon>Fungi incertae sedis</taxon>
        <taxon>Chytridiomycota</taxon>
        <taxon>Chytridiomycota incertae sedis</taxon>
        <taxon>Monoblepharidomycetes</taxon>
        <taxon>Monoblepharidales</taxon>
        <taxon>Gonapodyaceae</taxon>
        <taxon>Gonapodya</taxon>
    </lineage>
</organism>
<protein>
    <recommendedName>
        <fullName evidence="7">Outer dynein arm-docking complex subunit 4</fullName>
    </recommendedName>
    <alternativeName>
        <fullName evidence="8">Tetratricopeptide repeat protein 25</fullName>
    </alternativeName>
</protein>
<sequence length="660" mass="72060">MDLTTQSKPPPTASEDGDALPVSSFQSLSAEADILFKQGDLGKAIEAFSKALELRPGDKATLVARSRCFLQMGDSARALEDAEESLKDQPDFFKGIYHKAEALYAQGDFELALVYFHRGNRLRPESADFRLGIQKAREAINNAIGKPDVQRPFDSSHRDPSPGTGSKHRDSAAWVINYEHGTRQGLLSPDVVAKAGLRIGPASSAGPKRGGNDMMASSRPLSGSSSAARSVGGDTQTARYDAKPGRLLLGELSEDREYLDALLNDKDFVQHPNPEITTLVRQGIQYLDQRLEFWRQERPLYARTDQDQRREASRLRKRNAENIKKSEFEAKQREQQKEHAGTAQKMKLGLTPKRSDAHGTAKAPPLPVTLQLTPPKKRSLKSALSQPTSHQKFISTTTQAISDALLNENYAPALAMCETFLAKIADLCEVKEKEVLVCDVYEDAAEALVGLGHFADAVVYLENELTLATTHKLPTATSRALGSLGRTHVRLHNYTHAIEYWTQKLGQTPRGHDERLWLLHDLARCYFETGQMHKCVEMASMCLDEGRDAPKGVEGTGAWMLNAGVVRAKAYARLGDTLSAHVSYNEAHTIAKEIGDTAAVASISGEMRSLEQSASSGLKVDPKGSVAGGLVATHSDDQSAVGILQPIGQRASFVGGVKEQ</sequence>
<reference evidence="11 12" key="1">
    <citation type="journal article" date="2015" name="Genome Biol. Evol.">
        <title>Phylogenomic analyses indicate that early fungi evolved digesting cell walls of algal ancestors of land plants.</title>
        <authorList>
            <person name="Chang Y."/>
            <person name="Wang S."/>
            <person name="Sekimoto S."/>
            <person name="Aerts A.L."/>
            <person name="Choi C."/>
            <person name="Clum A."/>
            <person name="LaButti K.M."/>
            <person name="Lindquist E.A."/>
            <person name="Yee Ngan C."/>
            <person name="Ohm R.A."/>
            <person name="Salamov A.A."/>
            <person name="Grigoriev I.V."/>
            <person name="Spatafora J.W."/>
            <person name="Berbee M.L."/>
        </authorList>
    </citation>
    <scope>NUCLEOTIDE SEQUENCE [LARGE SCALE GENOMIC DNA]</scope>
    <source>
        <strain evidence="11 12">JEL478</strain>
    </source>
</reference>
<evidence type="ECO:0000256" key="8">
    <source>
        <dbReference type="ARBA" id="ARBA00034143"/>
    </source>
</evidence>
<evidence type="ECO:0000256" key="4">
    <source>
        <dbReference type="ARBA" id="ARBA00022803"/>
    </source>
</evidence>
<dbReference type="InterPro" id="IPR040111">
    <property type="entry name" value="ODAD4"/>
</dbReference>
<comment type="subcellular location">
    <subcellularLocation>
        <location evidence="1">Cytoplasm</location>
        <location evidence="1">Cytoskeleton</location>
        <location evidence="1">Cilium axoneme</location>
    </subcellularLocation>
</comment>
<feature type="repeat" description="TPR" evidence="9">
    <location>
        <begin position="478"/>
        <end position="511"/>
    </location>
</feature>
<feature type="region of interest" description="Disordered" evidence="10">
    <location>
        <begin position="200"/>
        <end position="239"/>
    </location>
</feature>
<proteinExistence type="predicted"/>
<keyword evidence="6" id="KW-0966">Cell projection</keyword>
<evidence type="ECO:0000256" key="3">
    <source>
        <dbReference type="ARBA" id="ARBA00022737"/>
    </source>
</evidence>
<gene>
    <name evidence="11" type="ORF">M427DRAFT_35807</name>
</gene>
<dbReference type="OMA" id="DKRTEFW"/>
<evidence type="ECO:0000256" key="2">
    <source>
        <dbReference type="ARBA" id="ARBA00022490"/>
    </source>
</evidence>
<dbReference type="InterPro" id="IPR013105">
    <property type="entry name" value="TPR_2"/>
</dbReference>
<dbReference type="Pfam" id="PF07719">
    <property type="entry name" value="TPR_2"/>
    <property type="match status" value="1"/>
</dbReference>
<keyword evidence="4 9" id="KW-0802">TPR repeat</keyword>
<accession>A0A139A4B1</accession>
<dbReference type="AlphaFoldDB" id="A0A139A4B1"/>
<evidence type="ECO:0000256" key="9">
    <source>
        <dbReference type="PROSITE-ProRule" id="PRU00339"/>
    </source>
</evidence>
<keyword evidence="3" id="KW-0677">Repeat</keyword>